<dbReference type="GO" id="GO:0009103">
    <property type="term" value="P:lipopolysaccharide biosynthetic process"/>
    <property type="evidence" value="ECO:0007669"/>
    <property type="project" value="TreeGrafter"/>
</dbReference>
<dbReference type="Gene3D" id="3.40.50.2000">
    <property type="entry name" value="Glycogen Phosphorylase B"/>
    <property type="match status" value="2"/>
</dbReference>
<dbReference type="EMBL" id="CP032485">
    <property type="protein sequence ID" value="QDH24623.1"/>
    <property type="molecule type" value="Genomic_DNA"/>
</dbReference>
<dbReference type="SUPFAM" id="SSF53756">
    <property type="entry name" value="UDP-Glycosyltransferase/glycogen phosphorylase"/>
    <property type="match status" value="1"/>
</dbReference>
<accession>A0A4Y6V3U8</accession>
<evidence type="ECO:0000313" key="5">
    <source>
        <dbReference type="Proteomes" id="UP000317214"/>
    </source>
</evidence>
<dbReference type="OrthoDB" id="9801609at2"/>
<dbReference type="GO" id="GO:0016757">
    <property type="term" value="F:glycosyltransferase activity"/>
    <property type="evidence" value="ECO:0007669"/>
    <property type="project" value="InterPro"/>
</dbReference>
<proteinExistence type="predicted"/>
<keyword evidence="5" id="KW-1185">Reference proteome</keyword>
<dbReference type="AlphaFoldDB" id="A0A4Y6V3U8"/>
<dbReference type="CDD" id="cd03809">
    <property type="entry name" value="GT4_MtfB-like"/>
    <property type="match status" value="1"/>
</dbReference>
<dbReference type="Pfam" id="PF13439">
    <property type="entry name" value="Glyco_transf_4"/>
    <property type="match status" value="1"/>
</dbReference>
<name>A0A4Y6V3U8_9PROT</name>
<protein>
    <submittedName>
        <fullName evidence="4">Glycosyltransferase family 1 protein</fullName>
    </submittedName>
</protein>
<dbReference type="InterPro" id="IPR001296">
    <property type="entry name" value="Glyco_trans_1"/>
</dbReference>
<dbReference type="KEGG" id="ntn:D5366_04530"/>
<dbReference type="RefSeq" id="WP_141492464.1">
    <property type="nucleotide sequence ID" value="NZ_CP032485.1"/>
</dbReference>
<dbReference type="PANTHER" id="PTHR46401:SF2">
    <property type="entry name" value="GLYCOSYLTRANSFERASE WBBK-RELATED"/>
    <property type="match status" value="1"/>
</dbReference>
<dbReference type="PANTHER" id="PTHR46401">
    <property type="entry name" value="GLYCOSYLTRANSFERASE WBBK-RELATED"/>
    <property type="match status" value="1"/>
</dbReference>
<organism evidence="4 5">
    <name type="scientific">Neokomagataea tanensis</name>
    <dbReference type="NCBI Taxonomy" id="661191"/>
    <lineage>
        <taxon>Bacteria</taxon>
        <taxon>Pseudomonadati</taxon>
        <taxon>Pseudomonadota</taxon>
        <taxon>Alphaproteobacteria</taxon>
        <taxon>Acetobacterales</taxon>
        <taxon>Acetobacteraceae</taxon>
        <taxon>Neokomagataea</taxon>
    </lineage>
</organism>
<dbReference type="Pfam" id="PF00534">
    <property type="entry name" value="Glycos_transf_1"/>
    <property type="match status" value="1"/>
</dbReference>
<sequence>MQITLDTRNTGRNNGTGITTYTNTLASALKELSGVQLNWLHEQSSPNPKLKKSLTFFSKYVRLVRAATNNRKKATFQNNDYFSDDIYRISHIHFKLFSRMMPVFSNVNTDIMHWTCPLPIYMPQAHNIYTIHDLIPIIHPEMGKTDPNKFKKLIDSILNNPSEIITVSESVKKDLIRYFGISPKRVHVVYQTTNIATQSLHSTLPDNDELADSFVYVGSIEKRKNIGRLIQAHAASQTKRRLVLIGKDGFDAQKELSALNKHPHPDRVVRLQWTPRNRLINIIRSSRAVVFPSLAEGFGLPIIEGMALGVPVLTSSQGATEEVAGQAALLIDPYSINSIADGIQQLDTNDNLCKELSLLGYRRANFFNHNEYGKTNYNIYNKL</sequence>
<dbReference type="InterPro" id="IPR028098">
    <property type="entry name" value="Glyco_trans_4-like_N"/>
</dbReference>
<keyword evidence="1 4" id="KW-0808">Transferase</keyword>
<dbReference type="Proteomes" id="UP000317214">
    <property type="component" value="Chromosome"/>
</dbReference>
<evidence type="ECO:0000259" key="3">
    <source>
        <dbReference type="Pfam" id="PF13439"/>
    </source>
</evidence>
<evidence type="ECO:0000313" key="4">
    <source>
        <dbReference type="EMBL" id="QDH24623.1"/>
    </source>
</evidence>
<feature type="domain" description="Glycosyltransferase subfamily 4-like N-terminal" evidence="3">
    <location>
        <begin position="17"/>
        <end position="190"/>
    </location>
</feature>
<evidence type="ECO:0000259" key="2">
    <source>
        <dbReference type="Pfam" id="PF00534"/>
    </source>
</evidence>
<evidence type="ECO:0000256" key="1">
    <source>
        <dbReference type="ARBA" id="ARBA00022679"/>
    </source>
</evidence>
<feature type="domain" description="Glycosyl transferase family 1" evidence="2">
    <location>
        <begin position="214"/>
        <end position="357"/>
    </location>
</feature>
<reference evidence="4 5" key="1">
    <citation type="submission" date="2018-09" db="EMBL/GenBank/DDBJ databases">
        <title>The complete genome sequence of Neokomagataea tanensis NBRC 106556(T).</title>
        <authorList>
            <person name="Chua K.-O."/>
            <person name="See-Too W.-S."/>
            <person name="Hong K.-W."/>
            <person name="Yin W.-F."/>
            <person name="Chan K.-G."/>
        </authorList>
    </citation>
    <scope>NUCLEOTIDE SEQUENCE [LARGE SCALE GENOMIC DNA]</scope>
    <source>
        <strain evidence="5">AH13 \ NBRC 106556</strain>
    </source>
</reference>
<gene>
    <name evidence="4" type="ORF">D5366_04530</name>
</gene>